<keyword evidence="1" id="KW-0472">Membrane</keyword>
<feature type="transmembrane region" description="Helical" evidence="1">
    <location>
        <begin position="12"/>
        <end position="29"/>
    </location>
</feature>
<proteinExistence type="predicted"/>
<reference evidence="3" key="1">
    <citation type="submission" date="2007-11" db="EMBL/GenBank/DDBJ databases">
        <authorList>
            <consortium name="The Broad Institute Genome Sequencing Platform"/>
            <person name="Volkman S.K."/>
            <person name="Daily J.P."/>
            <person name="Sarr O."/>
            <person name="Ndiaye D."/>
            <person name="Ndir O."/>
            <person name="Mboup S."/>
            <person name="Lukens A."/>
            <person name="Stange-Thomann N."/>
            <person name="Mauceli E."/>
            <person name="Gnerre S."/>
            <person name="Jaffe D."/>
            <person name="Zainoun J."/>
            <person name="Wiegand R.C."/>
            <person name="Birren B."/>
            <person name="Galagan J."/>
            <person name="Lander E."/>
            <person name="Wirth D.F."/>
        </authorList>
    </citation>
    <scope>NUCLEOTIDE SEQUENCE [LARGE SCALE GENOMIC DNA]</scope>
    <source>
        <strain evidence="3">7G8</strain>
    </source>
</reference>
<evidence type="ECO:0000313" key="3">
    <source>
        <dbReference type="Proteomes" id="UP000030688"/>
    </source>
</evidence>
<reference evidence="2 3" key="2">
    <citation type="submission" date="2013-02" db="EMBL/GenBank/DDBJ databases">
        <title>The Genome Sequence of Plasmodium falciparum 7G8.</title>
        <authorList>
            <consortium name="The Broad Institute Genome Sequencing Platform"/>
            <consortium name="The Broad Institute Genome Sequencing Center for Infectious Disease"/>
            <person name="Neafsey D."/>
            <person name="Cheeseman I."/>
            <person name="Volkman S."/>
            <person name="Adams J."/>
            <person name="Walker B."/>
            <person name="Young S.K."/>
            <person name="Zeng Q."/>
            <person name="Gargeya S."/>
            <person name="Fitzgerald M."/>
            <person name="Haas B."/>
            <person name="Abouelleil A."/>
            <person name="Alvarado L."/>
            <person name="Arachchi H.M."/>
            <person name="Berlin A.M."/>
            <person name="Chapman S.B."/>
            <person name="Dewar J."/>
            <person name="Goldberg J."/>
            <person name="Griggs A."/>
            <person name="Gujja S."/>
            <person name="Hansen M."/>
            <person name="Howarth C."/>
            <person name="Imamovic A."/>
            <person name="Larimer J."/>
            <person name="McCowan C."/>
            <person name="Murphy C."/>
            <person name="Neiman D."/>
            <person name="Pearson M."/>
            <person name="Priest M."/>
            <person name="Roberts A."/>
            <person name="Saif S."/>
            <person name="Shea T."/>
            <person name="Sisk P."/>
            <person name="Sykes S."/>
            <person name="Wortman J."/>
            <person name="Nusbaum C."/>
            <person name="Birren B."/>
        </authorList>
    </citation>
    <scope>NUCLEOTIDE SEQUENCE [LARGE SCALE GENOMIC DNA]</scope>
    <source>
        <strain evidence="2 3">7G8</strain>
    </source>
</reference>
<name>W7F8U0_PLAF8</name>
<feature type="transmembrane region" description="Helical" evidence="1">
    <location>
        <begin position="63"/>
        <end position="80"/>
    </location>
</feature>
<sequence>MIKNLKQFININNLIITITISLFLNNFYYNIMLLLIFYILNINYSISLCGMFGKFLYCILKICYNYIIVIILDYILGYLLDKNHESNYDIYVVYTHNNYCSAHLYFIYKKKQVVFNHRFTSYVNV</sequence>
<gene>
    <name evidence="2" type="ORF">PFBG_02335</name>
</gene>
<organism evidence="2 3">
    <name type="scientific">Plasmodium falciparum (isolate 7G8)</name>
    <dbReference type="NCBI Taxonomy" id="57266"/>
    <lineage>
        <taxon>Eukaryota</taxon>
        <taxon>Sar</taxon>
        <taxon>Alveolata</taxon>
        <taxon>Apicomplexa</taxon>
        <taxon>Aconoidasida</taxon>
        <taxon>Haemosporida</taxon>
        <taxon>Plasmodiidae</taxon>
        <taxon>Plasmodium</taxon>
        <taxon>Plasmodium (Laverania)</taxon>
    </lineage>
</organism>
<accession>W7F8U0</accession>
<dbReference type="Proteomes" id="UP000030688">
    <property type="component" value="Unassembled WGS sequence"/>
</dbReference>
<evidence type="ECO:0000256" key="1">
    <source>
        <dbReference type="SAM" id="Phobius"/>
    </source>
</evidence>
<keyword evidence="1" id="KW-1133">Transmembrane helix</keyword>
<dbReference type="AlphaFoldDB" id="W7F8U0"/>
<keyword evidence="1" id="KW-0812">Transmembrane</keyword>
<dbReference type="EMBL" id="KE123611">
    <property type="protein sequence ID" value="EUR72626.1"/>
    <property type="molecule type" value="Genomic_DNA"/>
</dbReference>
<evidence type="ECO:0000313" key="2">
    <source>
        <dbReference type="EMBL" id="EUR72626.1"/>
    </source>
</evidence>
<protein>
    <submittedName>
        <fullName evidence="2">Uncharacterized protein</fullName>
    </submittedName>
</protein>